<evidence type="ECO:0000313" key="3">
    <source>
        <dbReference type="Proteomes" id="UP000276991"/>
    </source>
</evidence>
<proteinExistence type="predicted"/>
<dbReference type="OrthoDB" id="5773090at2759"/>
<feature type="transmembrane region" description="Helical" evidence="1">
    <location>
        <begin position="42"/>
        <end position="61"/>
    </location>
</feature>
<evidence type="ECO:0000313" key="2">
    <source>
        <dbReference type="EMBL" id="VBB32758.1"/>
    </source>
</evidence>
<dbReference type="EMBL" id="UPTC01001911">
    <property type="protein sequence ID" value="VBB32758.1"/>
    <property type="molecule type" value="Genomic_DNA"/>
</dbReference>
<reference evidence="2 3" key="1">
    <citation type="submission" date="2018-08" db="EMBL/GenBank/DDBJ databases">
        <authorList>
            <person name="Laetsch R D."/>
            <person name="Stevens L."/>
            <person name="Kumar S."/>
            <person name="Blaxter L. M."/>
        </authorList>
    </citation>
    <scope>NUCLEOTIDE SEQUENCE [LARGE SCALE GENOMIC DNA]</scope>
</reference>
<gene>
    <name evidence="2" type="ORF">NAV_LOCUS7549</name>
</gene>
<dbReference type="AlphaFoldDB" id="A0A498SGS3"/>
<protein>
    <submittedName>
        <fullName evidence="2">Uncharacterized protein</fullName>
    </submittedName>
</protein>
<feature type="transmembrane region" description="Helical" evidence="1">
    <location>
        <begin position="120"/>
        <end position="137"/>
    </location>
</feature>
<accession>A0A498SGS3</accession>
<evidence type="ECO:0000256" key="1">
    <source>
        <dbReference type="SAM" id="Phobius"/>
    </source>
</evidence>
<organism evidence="2 3">
    <name type="scientific">Acanthocheilonema viteae</name>
    <name type="common">Filarial nematode worm</name>
    <name type="synonym">Dipetalonema viteae</name>
    <dbReference type="NCBI Taxonomy" id="6277"/>
    <lineage>
        <taxon>Eukaryota</taxon>
        <taxon>Metazoa</taxon>
        <taxon>Ecdysozoa</taxon>
        <taxon>Nematoda</taxon>
        <taxon>Chromadorea</taxon>
        <taxon>Rhabditida</taxon>
        <taxon>Spirurina</taxon>
        <taxon>Spiruromorpha</taxon>
        <taxon>Filarioidea</taxon>
        <taxon>Onchocercidae</taxon>
        <taxon>Acanthocheilonema</taxon>
    </lineage>
</organism>
<keyword evidence="1" id="KW-0472">Membrane</keyword>
<keyword evidence="1" id="KW-1133">Transmembrane helix</keyword>
<keyword evidence="3" id="KW-1185">Reference proteome</keyword>
<name>A0A498SGS3_ACAVI</name>
<keyword evidence="1" id="KW-0812">Transmembrane</keyword>
<dbReference type="Proteomes" id="UP000276991">
    <property type="component" value="Unassembled WGS sequence"/>
</dbReference>
<sequence length="183" mass="21924">MPSSNKNSNVEDYYGYWQLYPNNTRVRRWFLQFEALKNSGPFCMRAIAAFTVAYHVAYYSYQFTAVSAEDRHDLRHVMWLKQKLPFFTSVGIHCKDEMKTEWFLRKYPDQYRAENVRTPILSFCCGVGILSIVLVIYNRYCLDARKLADGEAVDWRLMYYLKKYIPAFRNFGIPYREYKPDDF</sequence>